<evidence type="ECO:0000313" key="1">
    <source>
        <dbReference type="EMBL" id="TCS70679.1"/>
    </source>
</evidence>
<organism evidence="1 2">
    <name type="scientific">Sulfuritortus calidifontis</name>
    <dbReference type="NCBI Taxonomy" id="1914471"/>
    <lineage>
        <taxon>Bacteria</taxon>
        <taxon>Pseudomonadati</taxon>
        <taxon>Pseudomonadota</taxon>
        <taxon>Betaproteobacteria</taxon>
        <taxon>Nitrosomonadales</taxon>
        <taxon>Thiobacillaceae</taxon>
        <taxon>Sulfuritortus</taxon>
    </lineage>
</organism>
<proteinExistence type="predicted"/>
<dbReference type="RefSeq" id="WP_126463900.1">
    <property type="nucleotide sequence ID" value="NZ_AP018721.1"/>
</dbReference>
<keyword evidence="2" id="KW-1185">Reference proteome</keyword>
<name>A0A4R3JVY8_9PROT</name>
<accession>A0A4R3JVY8</accession>
<comment type="caution">
    <text evidence="1">The sequence shown here is derived from an EMBL/GenBank/DDBJ whole genome shotgun (WGS) entry which is preliminary data.</text>
</comment>
<dbReference type="Proteomes" id="UP000295135">
    <property type="component" value="Unassembled WGS sequence"/>
</dbReference>
<protein>
    <submittedName>
        <fullName evidence="1">Uncharacterized protein</fullName>
    </submittedName>
</protein>
<gene>
    <name evidence="1" type="ORF">EDC61_1146</name>
</gene>
<evidence type="ECO:0000313" key="2">
    <source>
        <dbReference type="Proteomes" id="UP000295135"/>
    </source>
</evidence>
<dbReference type="OrthoDB" id="9376339at2"/>
<dbReference type="AlphaFoldDB" id="A0A4R3JVY8"/>
<reference evidence="1 2" key="1">
    <citation type="submission" date="2019-03" db="EMBL/GenBank/DDBJ databases">
        <title>Genomic Encyclopedia of Type Strains, Phase IV (KMG-IV): sequencing the most valuable type-strain genomes for metagenomic binning, comparative biology and taxonomic classification.</title>
        <authorList>
            <person name="Goeker M."/>
        </authorList>
    </citation>
    <scope>NUCLEOTIDE SEQUENCE [LARGE SCALE GENOMIC DNA]</scope>
    <source>
        <strain evidence="1 2">DSM 103923</strain>
    </source>
</reference>
<dbReference type="EMBL" id="SLZY01000014">
    <property type="protein sequence ID" value="TCS70679.1"/>
    <property type="molecule type" value="Genomic_DNA"/>
</dbReference>
<sequence length="68" mass="7191">MATKADKPAKADGGMVRLMVRTAASHGSYPRFRAGLGPFTREPQVVEVQPWQAADLKADPALAVAEVG</sequence>